<name>A0A380BGD9_SPHSI</name>
<dbReference type="AlphaFoldDB" id="A0A380BGD9"/>
<dbReference type="CDD" id="cd02440">
    <property type="entry name" value="AdoMet_MTases"/>
    <property type="match status" value="1"/>
</dbReference>
<sequence>MNKENNYIEINKTSWNTKTTVHINSDFYDVENFKKGKSSLNDIELQLLGDIKGKKILHLQCHFGQDTLSLARMGADVTGIDLSDKAIQVAQELATELELTARFICSDVYELPQVLEEEFDIVYTSYGTIGWLPDLDKWASVVSKFLKPEGKFIFVEFHPFMWVWDDDFKHIQYSYFKDGAIIENVTGSYADREADIAHETVSWNHALEEVFNSLIGQQLTITSFNEYKYSPYSCFNNLVEIAPQQFQVRGMENKIPMLYSLTASKHKV</sequence>
<dbReference type="Proteomes" id="UP000254893">
    <property type="component" value="Unassembled WGS sequence"/>
</dbReference>
<gene>
    <name evidence="2" type="primary">ubiG</name>
    <name evidence="2" type="ORF">NCTC11388_00618</name>
</gene>
<keyword evidence="2" id="KW-0808">Transferase</keyword>
<dbReference type="InterPro" id="IPR041698">
    <property type="entry name" value="Methyltransf_25"/>
</dbReference>
<dbReference type="GO" id="GO:0061542">
    <property type="term" value="F:3-demethylubiquinol 3-O-methyltransferase activity"/>
    <property type="evidence" value="ECO:0007669"/>
    <property type="project" value="UniProtKB-EC"/>
</dbReference>
<evidence type="ECO:0000313" key="3">
    <source>
        <dbReference type="Proteomes" id="UP000254893"/>
    </source>
</evidence>
<dbReference type="EMBL" id="UGYW01000002">
    <property type="protein sequence ID" value="SUJ01018.1"/>
    <property type="molecule type" value="Genomic_DNA"/>
</dbReference>
<keyword evidence="2" id="KW-0830">Ubiquinone</keyword>
<dbReference type="SUPFAM" id="SSF53335">
    <property type="entry name" value="S-adenosyl-L-methionine-dependent methyltransferases"/>
    <property type="match status" value="1"/>
</dbReference>
<accession>A0A380BGD9</accession>
<dbReference type="PANTHER" id="PTHR43464:SF82">
    <property type="entry name" value="METHYLTRANSFERASE DOMAIN-CONTAINING PROTEIN"/>
    <property type="match status" value="1"/>
</dbReference>
<dbReference type="Gene3D" id="3.40.50.150">
    <property type="entry name" value="Vaccinia Virus protein VP39"/>
    <property type="match status" value="1"/>
</dbReference>
<dbReference type="PANTHER" id="PTHR43464">
    <property type="entry name" value="METHYLTRANSFERASE"/>
    <property type="match status" value="1"/>
</dbReference>
<evidence type="ECO:0000313" key="2">
    <source>
        <dbReference type="EMBL" id="SUJ01018.1"/>
    </source>
</evidence>
<dbReference type="Pfam" id="PF13649">
    <property type="entry name" value="Methyltransf_25"/>
    <property type="match status" value="1"/>
</dbReference>
<dbReference type="GO" id="GO:0032259">
    <property type="term" value="P:methylation"/>
    <property type="evidence" value="ECO:0007669"/>
    <property type="project" value="UniProtKB-KW"/>
</dbReference>
<dbReference type="EC" id="2.1.1.64" evidence="2"/>
<organism evidence="2 3">
    <name type="scientific">Sphingobacterium spiritivorum</name>
    <name type="common">Flavobacterium spiritivorum</name>
    <dbReference type="NCBI Taxonomy" id="258"/>
    <lineage>
        <taxon>Bacteria</taxon>
        <taxon>Pseudomonadati</taxon>
        <taxon>Bacteroidota</taxon>
        <taxon>Sphingobacteriia</taxon>
        <taxon>Sphingobacteriales</taxon>
        <taxon>Sphingobacteriaceae</taxon>
        <taxon>Sphingobacterium</taxon>
    </lineage>
</organism>
<keyword evidence="2" id="KW-0489">Methyltransferase</keyword>
<dbReference type="RefSeq" id="WP_115169053.1">
    <property type="nucleotide sequence ID" value="NZ_UGYW01000002.1"/>
</dbReference>
<dbReference type="InterPro" id="IPR029063">
    <property type="entry name" value="SAM-dependent_MTases_sf"/>
</dbReference>
<protein>
    <submittedName>
        <fullName evidence="2">3-demethylubiquinone-9 3-methyltransferase</fullName>
        <ecNumber evidence="2">2.1.1.64</ecNumber>
    </submittedName>
</protein>
<evidence type="ECO:0000259" key="1">
    <source>
        <dbReference type="Pfam" id="PF13649"/>
    </source>
</evidence>
<reference evidence="2 3" key="1">
    <citation type="submission" date="2018-06" db="EMBL/GenBank/DDBJ databases">
        <authorList>
            <consortium name="Pathogen Informatics"/>
            <person name="Doyle S."/>
        </authorList>
    </citation>
    <scope>NUCLEOTIDE SEQUENCE [LARGE SCALE GENOMIC DNA]</scope>
    <source>
        <strain evidence="2 3">NCTC11388</strain>
    </source>
</reference>
<proteinExistence type="predicted"/>
<feature type="domain" description="Methyltransferase" evidence="1">
    <location>
        <begin position="56"/>
        <end position="150"/>
    </location>
</feature>